<keyword evidence="2" id="KW-0472">Membrane</keyword>
<dbReference type="InterPro" id="IPR013424">
    <property type="entry name" value="Ice-binding_C"/>
</dbReference>
<comment type="caution">
    <text evidence="4">The sequence shown here is derived from an EMBL/GenBank/DDBJ whole genome shotgun (WGS) entry which is preliminary data.</text>
</comment>
<feature type="region of interest" description="Disordered" evidence="1">
    <location>
        <begin position="39"/>
        <end position="83"/>
    </location>
</feature>
<reference evidence="4 5" key="1">
    <citation type="submission" date="2021-04" db="EMBL/GenBank/DDBJ databases">
        <authorList>
            <person name="Ivanova A."/>
        </authorList>
    </citation>
    <scope>NUCLEOTIDE SEQUENCE [LARGE SCALE GENOMIC DNA]</scope>
    <source>
        <strain evidence="4 5">G18</strain>
    </source>
</reference>
<dbReference type="Pfam" id="PF07589">
    <property type="entry name" value="PEP-CTERM"/>
    <property type="match status" value="1"/>
</dbReference>
<proteinExistence type="predicted"/>
<gene>
    <name evidence="4" type="ORF">J8F10_29285</name>
</gene>
<dbReference type="Proteomes" id="UP000676565">
    <property type="component" value="Unassembled WGS sequence"/>
</dbReference>
<evidence type="ECO:0000313" key="5">
    <source>
        <dbReference type="Proteomes" id="UP000676565"/>
    </source>
</evidence>
<feature type="domain" description="Ice-binding protein C-terminal" evidence="3">
    <location>
        <begin position="76"/>
        <end position="100"/>
    </location>
</feature>
<feature type="transmembrane region" description="Helical" evidence="2">
    <location>
        <begin position="79"/>
        <end position="95"/>
    </location>
</feature>
<evidence type="ECO:0000259" key="3">
    <source>
        <dbReference type="Pfam" id="PF07589"/>
    </source>
</evidence>
<organism evidence="4 5">
    <name type="scientific">Gemmata palustris</name>
    <dbReference type="NCBI Taxonomy" id="2822762"/>
    <lineage>
        <taxon>Bacteria</taxon>
        <taxon>Pseudomonadati</taxon>
        <taxon>Planctomycetota</taxon>
        <taxon>Planctomycetia</taxon>
        <taxon>Gemmatales</taxon>
        <taxon>Gemmataceae</taxon>
        <taxon>Gemmata</taxon>
    </lineage>
</organism>
<dbReference type="EMBL" id="JAGKQQ010000001">
    <property type="protein sequence ID" value="MBP3959359.1"/>
    <property type="molecule type" value="Genomic_DNA"/>
</dbReference>
<keyword evidence="5" id="KW-1185">Reference proteome</keyword>
<evidence type="ECO:0000313" key="4">
    <source>
        <dbReference type="EMBL" id="MBP3959359.1"/>
    </source>
</evidence>
<keyword evidence="2" id="KW-1133">Transmembrane helix</keyword>
<protein>
    <submittedName>
        <fullName evidence="4">PEP-CTERM sorting domain-containing protein</fullName>
    </submittedName>
</protein>
<evidence type="ECO:0000256" key="1">
    <source>
        <dbReference type="SAM" id="MobiDB-lite"/>
    </source>
</evidence>
<name>A0ABS5C089_9BACT</name>
<sequence length="104" mass="11176">MRVPRGSWRMWGAVIVLLAVNTPAHAFYWYGWPGSLLPPNERLTPPPPPGEPETPNPPVGPPVPVDKPPIGPPQHTPEPSTGLIGLLGFGALAAAKKWRKRPTA</sequence>
<keyword evidence="2" id="KW-0812">Transmembrane</keyword>
<feature type="compositionally biased region" description="Pro residues" evidence="1">
    <location>
        <begin position="44"/>
        <end position="76"/>
    </location>
</feature>
<evidence type="ECO:0000256" key="2">
    <source>
        <dbReference type="SAM" id="Phobius"/>
    </source>
</evidence>
<accession>A0ABS5C089</accession>